<accession>A0A381V6R1</accession>
<sequence length="51" mass="5707">MGIIITLASGIPRIALEQNCLNPLNPDANTKFRFEQRRPIGLSISNRKKSL</sequence>
<dbReference type="EMBL" id="UINC01008007">
    <property type="protein sequence ID" value="SVA36062.1"/>
    <property type="molecule type" value="Genomic_DNA"/>
</dbReference>
<name>A0A381V6R1_9ZZZZ</name>
<protein>
    <submittedName>
        <fullName evidence="1">Uncharacterized protein</fullName>
    </submittedName>
</protein>
<proteinExistence type="predicted"/>
<dbReference type="AlphaFoldDB" id="A0A381V6R1"/>
<organism evidence="1">
    <name type="scientific">marine metagenome</name>
    <dbReference type="NCBI Taxonomy" id="408172"/>
    <lineage>
        <taxon>unclassified sequences</taxon>
        <taxon>metagenomes</taxon>
        <taxon>ecological metagenomes</taxon>
    </lineage>
</organism>
<evidence type="ECO:0000313" key="1">
    <source>
        <dbReference type="EMBL" id="SVA36062.1"/>
    </source>
</evidence>
<gene>
    <name evidence="1" type="ORF">METZ01_LOCUS88916</name>
</gene>
<reference evidence="1" key="1">
    <citation type="submission" date="2018-05" db="EMBL/GenBank/DDBJ databases">
        <authorList>
            <person name="Lanie J.A."/>
            <person name="Ng W.-L."/>
            <person name="Kazmierczak K.M."/>
            <person name="Andrzejewski T.M."/>
            <person name="Davidsen T.M."/>
            <person name="Wayne K.J."/>
            <person name="Tettelin H."/>
            <person name="Glass J.I."/>
            <person name="Rusch D."/>
            <person name="Podicherti R."/>
            <person name="Tsui H.-C.T."/>
            <person name="Winkler M.E."/>
        </authorList>
    </citation>
    <scope>NUCLEOTIDE SEQUENCE</scope>
</reference>